<evidence type="ECO:0000313" key="1">
    <source>
        <dbReference type="EMBL" id="GFN74300.1"/>
    </source>
</evidence>
<dbReference type="PANTHER" id="PTHR46888:SF1">
    <property type="entry name" value="RIBONUCLEASE H"/>
    <property type="match status" value="1"/>
</dbReference>
<dbReference type="Proteomes" id="UP000735302">
    <property type="component" value="Unassembled WGS sequence"/>
</dbReference>
<accession>A0AAV3WVM4</accession>
<gene>
    <name evidence="1" type="ORF">PoB_000080600</name>
</gene>
<dbReference type="PANTHER" id="PTHR46888">
    <property type="entry name" value="ZINC KNUCKLE DOMAINCONTAINING PROTEIN-RELATED"/>
    <property type="match status" value="1"/>
</dbReference>
<dbReference type="AlphaFoldDB" id="A0AAV3WVM4"/>
<keyword evidence="2" id="KW-1185">Reference proteome</keyword>
<evidence type="ECO:0000313" key="2">
    <source>
        <dbReference type="Proteomes" id="UP000735302"/>
    </source>
</evidence>
<sequence>MSGQALNYWVTKQLAYQEKHRQDDLRCLRMEQEKIYEQQQLMEKELELKRLIIEHQELTPPSTPKNSADTTNPASCLPLAKSPRLPCFEDKTDHIDSYLLRFERYATINGWPRKDCAIHLAALLKGKTLEVYTRLDKEDAQKYDICRDALLRRYNLTQDGF</sequence>
<dbReference type="EMBL" id="BLXT01000074">
    <property type="protein sequence ID" value="GFN74300.1"/>
    <property type="molecule type" value="Genomic_DNA"/>
</dbReference>
<proteinExistence type="predicted"/>
<name>A0AAV3WVM4_9GAST</name>
<reference evidence="1 2" key="1">
    <citation type="journal article" date="2021" name="Elife">
        <title>Chloroplast acquisition without the gene transfer in kleptoplastic sea slugs, Plakobranchus ocellatus.</title>
        <authorList>
            <person name="Maeda T."/>
            <person name="Takahashi S."/>
            <person name="Yoshida T."/>
            <person name="Shimamura S."/>
            <person name="Takaki Y."/>
            <person name="Nagai Y."/>
            <person name="Toyoda A."/>
            <person name="Suzuki Y."/>
            <person name="Arimoto A."/>
            <person name="Ishii H."/>
            <person name="Satoh N."/>
            <person name="Nishiyama T."/>
            <person name="Hasebe M."/>
            <person name="Maruyama T."/>
            <person name="Minagawa J."/>
            <person name="Obokata J."/>
            <person name="Shigenobu S."/>
        </authorList>
    </citation>
    <scope>NUCLEOTIDE SEQUENCE [LARGE SCALE GENOMIC DNA]</scope>
</reference>
<organism evidence="1 2">
    <name type="scientific">Plakobranchus ocellatus</name>
    <dbReference type="NCBI Taxonomy" id="259542"/>
    <lineage>
        <taxon>Eukaryota</taxon>
        <taxon>Metazoa</taxon>
        <taxon>Spiralia</taxon>
        <taxon>Lophotrochozoa</taxon>
        <taxon>Mollusca</taxon>
        <taxon>Gastropoda</taxon>
        <taxon>Heterobranchia</taxon>
        <taxon>Euthyneura</taxon>
        <taxon>Panpulmonata</taxon>
        <taxon>Sacoglossa</taxon>
        <taxon>Placobranchoidea</taxon>
        <taxon>Plakobranchidae</taxon>
        <taxon>Plakobranchus</taxon>
    </lineage>
</organism>
<protein>
    <submittedName>
        <fullName evidence="1">Zinc finger protein</fullName>
    </submittedName>
</protein>
<comment type="caution">
    <text evidence="1">The sequence shown here is derived from an EMBL/GenBank/DDBJ whole genome shotgun (WGS) entry which is preliminary data.</text>
</comment>